<feature type="domain" description="RIN4 pathogenic type III effector avirulence factor Avr cleavage site" evidence="2">
    <location>
        <begin position="173"/>
        <end position="204"/>
    </location>
</feature>
<organism evidence="3">
    <name type="scientific">Oryza brachyantha</name>
    <name type="common">malo sina</name>
    <dbReference type="NCBI Taxonomy" id="4533"/>
    <lineage>
        <taxon>Eukaryota</taxon>
        <taxon>Viridiplantae</taxon>
        <taxon>Streptophyta</taxon>
        <taxon>Embryophyta</taxon>
        <taxon>Tracheophyta</taxon>
        <taxon>Spermatophyta</taxon>
        <taxon>Magnoliopsida</taxon>
        <taxon>Liliopsida</taxon>
        <taxon>Poales</taxon>
        <taxon>Poaceae</taxon>
        <taxon>BOP clade</taxon>
        <taxon>Oryzoideae</taxon>
        <taxon>Oryzeae</taxon>
        <taxon>Oryzinae</taxon>
        <taxon>Oryza</taxon>
    </lineage>
</organism>
<dbReference type="HOGENOM" id="CLU_080564_0_0_1"/>
<dbReference type="PANTHER" id="PTHR33159:SF101">
    <property type="entry name" value="OS04G0379600 PROTEIN"/>
    <property type="match status" value="1"/>
</dbReference>
<protein>
    <recommendedName>
        <fullName evidence="2">RIN4 pathogenic type III effector avirulence factor Avr cleavage site domain-containing protein</fullName>
    </recommendedName>
</protein>
<evidence type="ECO:0000313" key="4">
    <source>
        <dbReference type="Proteomes" id="UP000006038"/>
    </source>
</evidence>
<dbReference type="AlphaFoldDB" id="J3LD30"/>
<feature type="compositionally biased region" description="Basic and acidic residues" evidence="1">
    <location>
        <begin position="79"/>
        <end position="105"/>
    </location>
</feature>
<dbReference type="OMA" id="PPFGDWD"/>
<accession>J3LD30</accession>
<feature type="region of interest" description="Disordered" evidence="1">
    <location>
        <begin position="24"/>
        <end position="155"/>
    </location>
</feature>
<dbReference type="EnsemblPlants" id="OB02G25470.1">
    <property type="protein sequence ID" value="OB02G25470.1"/>
    <property type="gene ID" value="OB02G25470"/>
</dbReference>
<evidence type="ECO:0000313" key="3">
    <source>
        <dbReference type="EnsemblPlants" id="OB02G25470.1"/>
    </source>
</evidence>
<dbReference type="GO" id="GO:0005886">
    <property type="term" value="C:plasma membrane"/>
    <property type="evidence" value="ECO:0007669"/>
    <property type="project" value="TreeGrafter"/>
</dbReference>
<dbReference type="InterPro" id="IPR008700">
    <property type="entry name" value="TypeIII_avirulence_cleave"/>
</dbReference>
<keyword evidence="4" id="KW-1185">Reference proteome</keyword>
<dbReference type="PANTHER" id="PTHR33159">
    <property type="entry name" value="RPM1-INTERACTING PROTEIN 4 (RIN4) FAMILY PROTEIN"/>
    <property type="match status" value="1"/>
</dbReference>
<sequence>MSQQHGVPAFGNWSMAGDTPYTQKFENLRRSKKTGVYSNPNETTMAPIPEPPPPPPLRSPLHPSSQPDAGLGQRQRHQQPHERKVSAEADHPRPAGSPLHREMVAPRRHANPLLQPQHHSGHGGSPRSPYREAAAAAAGAASPRHRYRSAGMKTPDRKGALHFASEIFQASDEATVPPFGDWDGANAESGEKYTGIFNRVRRDKLAPSSFVKQEQQPPSSCSSRQERKVQVQQACSCCIL</sequence>
<dbReference type="eggNOG" id="ENOG502STJS">
    <property type="taxonomic scope" value="Eukaryota"/>
</dbReference>
<reference evidence="3" key="1">
    <citation type="submission" date="2013-04" db="UniProtKB">
        <authorList>
            <consortium name="EnsemblPlants"/>
        </authorList>
    </citation>
    <scope>IDENTIFICATION</scope>
</reference>
<feature type="compositionally biased region" description="Pro residues" evidence="1">
    <location>
        <begin position="48"/>
        <end position="58"/>
    </location>
</feature>
<proteinExistence type="predicted"/>
<dbReference type="InterPro" id="IPR040387">
    <property type="entry name" value="RIN4/NOI4"/>
</dbReference>
<feature type="region of interest" description="Disordered" evidence="1">
    <location>
        <begin position="207"/>
        <end position="226"/>
    </location>
</feature>
<evidence type="ECO:0000256" key="1">
    <source>
        <dbReference type="SAM" id="MobiDB-lite"/>
    </source>
</evidence>
<dbReference type="Proteomes" id="UP000006038">
    <property type="component" value="Unassembled WGS sequence"/>
</dbReference>
<feature type="compositionally biased region" description="Polar residues" evidence="1">
    <location>
        <begin position="210"/>
        <end position="223"/>
    </location>
</feature>
<dbReference type="STRING" id="4533.J3LD30"/>
<name>J3LD30_ORYBR</name>
<dbReference type="Pfam" id="PF05627">
    <property type="entry name" value="AvrRpt-cleavage"/>
    <property type="match status" value="1"/>
</dbReference>
<evidence type="ECO:0000259" key="2">
    <source>
        <dbReference type="Pfam" id="PF05627"/>
    </source>
</evidence>
<dbReference type="Gramene" id="OB02G25470.1">
    <property type="protein sequence ID" value="OB02G25470.1"/>
    <property type="gene ID" value="OB02G25470"/>
</dbReference>